<gene>
    <name evidence="1" type="ORF">ACFO7V_05530</name>
</gene>
<dbReference type="EMBL" id="JBHSHE010000021">
    <property type="protein sequence ID" value="MFC4715597.1"/>
    <property type="molecule type" value="Genomic_DNA"/>
</dbReference>
<protein>
    <submittedName>
        <fullName evidence="1">Uncharacterized protein</fullName>
    </submittedName>
</protein>
<accession>A0ABV9MI82</accession>
<reference evidence="2" key="1">
    <citation type="journal article" date="2019" name="Int. J. Syst. Evol. Microbiol.">
        <title>The Global Catalogue of Microorganisms (GCM) 10K type strain sequencing project: providing services to taxonomists for standard genome sequencing and annotation.</title>
        <authorList>
            <consortium name="The Broad Institute Genomics Platform"/>
            <consortium name="The Broad Institute Genome Sequencing Center for Infectious Disease"/>
            <person name="Wu L."/>
            <person name="Ma J."/>
        </authorList>
    </citation>
    <scope>NUCLEOTIDE SEQUENCE [LARGE SCALE GENOMIC DNA]</scope>
    <source>
        <strain evidence="2">CGMCC 1.12849</strain>
    </source>
</reference>
<comment type="caution">
    <text evidence="1">The sequence shown here is derived from an EMBL/GenBank/DDBJ whole genome shotgun (WGS) entry which is preliminary data.</text>
</comment>
<dbReference type="RefSeq" id="WP_382411879.1">
    <property type="nucleotide sequence ID" value="NZ_JBHSHE010000021.1"/>
</dbReference>
<dbReference type="Proteomes" id="UP001595884">
    <property type="component" value="Unassembled WGS sequence"/>
</dbReference>
<evidence type="ECO:0000313" key="1">
    <source>
        <dbReference type="EMBL" id="MFC4715597.1"/>
    </source>
</evidence>
<name>A0ABV9MI82_9MICC</name>
<proteinExistence type="predicted"/>
<organism evidence="1 2">
    <name type="scientific">Glutamicibacter bergerei</name>
    <dbReference type="NCBI Taxonomy" id="256702"/>
    <lineage>
        <taxon>Bacteria</taxon>
        <taxon>Bacillati</taxon>
        <taxon>Actinomycetota</taxon>
        <taxon>Actinomycetes</taxon>
        <taxon>Micrococcales</taxon>
        <taxon>Micrococcaceae</taxon>
        <taxon>Glutamicibacter</taxon>
    </lineage>
</organism>
<keyword evidence="2" id="KW-1185">Reference proteome</keyword>
<evidence type="ECO:0000313" key="2">
    <source>
        <dbReference type="Proteomes" id="UP001595884"/>
    </source>
</evidence>
<sequence length="158" mass="18192">MLLQDIYDEMAAPLLATEMPLLIVSLGEWVDSHEEMLDGTFAPGYGYKTEWLTSTERVKHNWEIAGSASKWFKYTEREVERRGIEHALAAHRGVTRTLLRIVPGSWQHIGSGRDRRSGFQFELVTEGAAFDETVGEYGHRLPEKKRGEQSTFRYWPYA</sequence>